<dbReference type="Proteomes" id="UP001497392">
    <property type="component" value="Unassembled WGS sequence"/>
</dbReference>
<proteinExistence type="predicted"/>
<accession>A0ABP1GAY4</accession>
<feature type="compositionally biased region" description="Low complexity" evidence="1">
    <location>
        <begin position="169"/>
        <end position="183"/>
    </location>
</feature>
<keyword evidence="3" id="KW-1185">Reference proteome</keyword>
<evidence type="ECO:0000256" key="1">
    <source>
        <dbReference type="SAM" id="MobiDB-lite"/>
    </source>
</evidence>
<evidence type="ECO:0000313" key="3">
    <source>
        <dbReference type="Proteomes" id="UP001497392"/>
    </source>
</evidence>
<feature type="region of interest" description="Disordered" evidence="1">
    <location>
        <begin position="1"/>
        <end position="356"/>
    </location>
</feature>
<reference evidence="2 3" key="1">
    <citation type="submission" date="2024-06" db="EMBL/GenBank/DDBJ databases">
        <authorList>
            <person name="Kraege A."/>
            <person name="Thomma B."/>
        </authorList>
    </citation>
    <scope>NUCLEOTIDE SEQUENCE [LARGE SCALE GENOMIC DNA]</scope>
</reference>
<feature type="compositionally biased region" description="Low complexity" evidence="1">
    <location>
        <begin position="199"/>
        <end position="226"/>
    </location>
</feature>
<feature type="compositionally biased region" description="Polar residues" evidence="1">
    <location>
        <begin position="37"/>
        <end position="48"/>
    </location>
</feature>
<evidence type="ECO:0000313" key="2">
    <source>
        <dbReference type="EMBL" id="CAL5229371.1"/>
    </source>
</evidence>
<name>A0ABP1GAY4_9CHLO</name>
<feature type="compositionally biased region" description="Polar residues" evidence="1">
    <location>
        <begin position="56"/>
        <end position="80"/>
    </location>
</feature>
<feature type="compositionally biased region" description="Low complexity" evidence="1">
    <location>
        <begin position="94"/>
        <end position="105"/>
    </location>
</feature>
<feature type="compositionally biased region" description="Low complexity" evidence="1">
    <location>
        <begin position="283"/>
        <end position="304"/>
    </location>
</feature>
<gene>
    <name evidence="2" type="primary">g12683</name>
    <name evidence="2" type="ORF">VP750_LOCUS11277</name>
</gene>
<sequence length="465" mass="50048">MTIGRAPQKRCSRHATAERSRKTTQPDMLKAARVAQQAHSSSQRADTLSQRREQCTGPSLSAAQDEPTSATCSQSGQRQIPVQAKGRSAFAVDSQPPSASKAAASEHMPAAQHLMPAAQAQHQDSGGMEHCAKQGRQSLGSAETSRERSYPAGVAQQPPSAQEHSLSHEAAAPVEAVAPSASAKENVHPNSPQRPPQPAAARPPSRLAKSHSPTPSPHHSAAPPTTDMSMPAVEQPARPEQLPSSLAAPEPVQAGPPSLCAKDDVHPMPSEESSGAAGIEPRTTLTMSSSLESSPLLSDSLLCTGKSTSRGASFPTETAQPPLTQGMPEPQAPSQGSKEALHPKPPKGKPLSRPDWRTGSVDQAHYWLMYNKVLHRGGRRSHYQTISQELPKETRDERWPEFGPHKTFLAVDTRLEDDITIPSLARVARYQRNKFLKRNGGVAPPPCHKDHNNYIKCCELCKAYY</sequence>
<feature type="compositionally biased region" description="Polar residues" evidence="1">
    <location>
        <begin position="305"/>
        <end position="323"/>
    </location>
</feature>
<protein>
    <submittedName>
        <fullName evidence="2">G12683 protein</fullName>
    </submittedName>
</protein>
<comment type="caution">
    <text evidence="2">The sequence shown here is derived from an EMBL/GenBank/DDBJ whole genome shotgun (WGS) entry which is preliminary data.</text>
</comment>
<organism evidence="2 3">
    <name type="scientific">Coccomyxa viridis</name>
    <dbReference type="NCBI Taxonomy" id="1274662"/>
    <lineage>
        <taxon>Eukaryota</taxon>
        <taxon>Viridiplantae</taxon>
        <taxon>Chlorophyta</taxon>
        <taxon>core chlorophytes</taxon>
        <taxon>Trebouxiophyceae</taxon>
        <taxon>Trebouxiophyceae incertae sedis</taxon>
        <taxon>Coccomyxaceae</taxon>
        <taxon>Coccomyxa</taxon>
    </lineage>
</organism>
<dbReference type="EMBL" id="CAXHTA020000020">
    <property type="protein sequence ID" value="CAL5229371.1"/>
    <property type="molecule type" value="Genomic_DNA"/>
</dbReference>